<reference evidence="1 2" key="1">
    <citation type="submission" date="2022-09" db="EMBL/GenBank/DDBJ databases">
        <authorList>
            <person name="Han X.L."/>
            <person name="Wang Q."/>
            <person name="Lu T."/>
        </authorList>
    </citation>
    <scope>NUCLEOTIDE SEQUENCE [LARGE SCALE GENOMIC DNA]</scope>
    <source>
        <strain evidence="1 2">WQ 127069</strain>
    </source>
</reference>
<evidence type="ECO:0000313" key="2">
    <source>
        <dbReference type="Proteomes" id="UP001652445"/>
    </source>
</evidence>
<dbReference type="Proteomes" id="UP001652445">
    <property type="component" value="Unassembled WGS sequence"/>
</dbReference>
<name>A0ABT2UCK2_9BACL</name>
<proteinExistence type="predicted"/>
<dbReference type="EMBL" id="JAOQIO010000022">
    <property type="protein sequence ID" value="MCU6792361.1"/>
    <property type="molecule type" value="Genomic_DNA"/>
</dbReference>
<gene>
    <name evidence="1" type="ORF">OB236_09495</name>
</gene>
<organism evidence="1 2">
    <name type="scientific">Paenibacillus baimaensis</name>
    <dbReference type="NCBI Taxonomy" id="2982185"/>
    <lineage>
        <taxon>Bacteria</taxon>
        <taxon>Bacillati</taxon>
        <taxon>Bacillota</taxon>
        <taxon>Bacilli</taxon>
        <taxon>Bacillales</taxon>
        <taxon>Paenibacillaceae</taxon>
        <taxon>Paenibacillus</taxon>
    </lineage>
</organism>
<protein>
    <submittedName>
        <fullName evidence="1">Uncharacterized protein</fullName>
    </submittedName>
</protein>
<comment type="caution">
    <text evidence="1">The sequence shown here is derived from an EMBL/GenBank/DDBJ whole genome shotgun (WGS) entry which is preliminary data.</text>
</comment>
<keyword evidence="2" id="KW-1185">Reference proteome</keyword>
<dbReference type="RefSeq" id="WP_262683749.1">
    <property type="nucleotide sequence ID" value="NZ_JAOQIO010000022.1"/>
</dbReference>
<sequence length="66" mass="7310">MPLSETNPEQTILNQLTLGSFDTLDNKSFWFVSRDGGVMAHTNPEQFLTNAAEIIVGFASDRIPPE</sequence>
<evidence type="ECO:0000313" key="1">
    <source>
        <dbReference type="EMBL" id="MCU6792361.1"/>
    </source>
</evidence>
<accession>A0ABT2UCK2</accession>